<reference evidence="10 11" key="1">
    <citation type="submission" date="2023-04" db="EMBL/GenBank/DDBJ databases">
        <title>A novel bacteria isolated from coastal sediment.</title>
        <authorList>
            <person name="Liu X.-J."/>
            <person name="Du Z.-J."/>
        </authorList>
    </citation>
    <scope>NUCLEOTIDE SEQUENCE [LARGE SCALE GENOMIC DNA]</scope>
    <source>
        <strain evidence="10 11">SDUM461004</strain>
    </source>
</reference>
<evidence type="ECO:0000256" key="4">
    <source>
        <dbReference type="ARBA" id="ARBA00022801"/>
    </source>
</evidence>
<dbReference type="InterPro" id="IPR022764">
    <property type="entry name" value="Peptidase_S54_rhomboid_dom"/>
</dbReference>
<comment type="subcellular location">
    <subcellularLocation>
        <location evidence="1">Membrane</location>
        <topology evidence="1">Multi-pass membrane protein</topology>
    </subcellularLocation>
</comment>
<keyword evidence="11" id="KW-1185">Reference proteome</keyword>
<proteinExistence type="inferred from homology"/>
<evidence type="ECO:0000256" key="2">
    <source>
        <dbReference type="ARBA" id="ARBA00009045"/>
    </source>
</evidence>
<feature type="transmembrane region" description="Helical" evidence="7">
    <location>
        <begin position="21"/>
        <end position="40"/>
    </location>
</feature>
<accession>A0ABU1ALG0</accession>
<feature type="transmembrane region" description="Helical" evidence="7">
    <location>
        <begin position="79"/>
        <end position="100"/>
    </location>
</feature>
<evidence type="ECO:0000256" key="1">
    <source>
        <dbReference type="ARBA" id="ARBA00004141"/>
    </source>
</evidence>
<evidence type="ECO:0000256" key="3">
    <source>
        <dbReference type="ARBA" id="ARBA00022692"/>
    </source>
</evidence>
<evidence type="ECO:0000256" key="5">
    <source>
        <dbReference type="ARBA" id="ARBA00022989"/>
    </source>
</evidence>
<feature type="transmembrane region" description="Helical" evidence="7">
    <location>
        <begin position="201"/>
        <end position="219"/>
    </location>
</feature>
<name>A0ABU1ALG0_9BACT</name>
<evidence type="ECO:0000256" key="7">
    <source>
        <dbReference type="SAM" id="Phobius"/>
    </source>
</evidence>
<dbReference type="PANTHER" id="PTHR43731">
    <property type="entry name" value="RHOMBOID PROTEASE"/>
    <property type="match status" value="1"/>
</dbReference>
<dbReference type="GO" id="GO:0008233">
    <property type="term" value="F:peptidase activity"/>
    <property type="evidence" value="ECO:0007669"/>
    <property type="project" value="UniProtKB-KW"/>
</dbReference>
<protein>
    <submittedName>
        <fullName evidence="10">Rhomboid family intramembrane serine protease</fullName>
        <ecNumber evidence="10">3.4.21.-</ecNumber>
    </submittedName>
</protein>
<gene>
    <name evidence="10" type="ORF">QEH59_14105</name>
</gene>
<dbReference type="EMBL" id="JARXIC010000026">
    <property type="protein sequence ID" value="MDQ8195562.1"/>
    <property type="molecule type" value="Genomic_DNA"/>
</dbReference>
<organism evidence="10 11">
    <name type="scientific">Thalassobacterium sedimentorum</name>
    <dbReference type="NCBI Taxonomy" id="3041258"/>
    <lineage>
        <taxon>Bacteria</taxon>
        <taxon>Pseudomonadati</taxon>
        <taxon>Verrucomicrobiota</taxon>
        <taxon>Opitutia</taxon>
        <taxon>Puniceicoccales</taxon>
        <taxon>Coraliomargaritaceae</taxon>
        <taxon>Thalassobacterium</taxon>
    </lineage>
</organism>
<evidence type="ECO:0000259" key="8">
    <source>
        <dbReference type="Pfam" id="PF01694"/>
    </source>
</evidence>
<evidence type="ECO:0000313" key="10">
    <source>
        <dbReference type="EMBL" id="MDQ8195562.1"/>
    </source>
</evidence>
<feature type="domain" description="Peptidase S54 rhomboid" evidence="8">
    <location>
        <begin position="70"/>
        <end position="221"/>
    </location>
</feature>
<comment type="similarity">
    <text evidence="2">Belongs to the peptidase S54 family.</text>
</comment>
<sequence>MLYDRPYMRQSPSEAAPQKTSMVTTLIVISVAVFVLQQVLNVFLPGPFGRENSFMSQWFALSGHNFQQLKVWTLLSYGFLHSTAGFFHILGNMLGLFFIGRLIEPTIGRERFLSLYLAGTLLGGLTYLLFHFNGSGPVVGASASVMAILALFCLLNPERPITLLIFFIIPVTVKPKWVFWGSLAISAGGILLYELPGNSNVAHSAHLGGLLAGILYYRYVHNRSTAFFSASHARPTVEQPAWFKRRKKTEAHISYKVNRSNRDQLQSEVDRILDKINASGFGSLTEHEKHTLDRAKDLLSR</sequence>
<dbReference type="InterPro" id="IPR046483">
    <property type="entry name" value="DUF6576"/>
</dbReference>
<dbReference type="EC" id="3.4.21.-" evidence="10"/>
<dbReference type="Pfam" id="PF01694">
    <property type="entry name" value="Rhomboid"/>
    <property type="match status" value="1"/>
</dbReference>
<dbReference type="SUPFAM" id="SSF144091">
    <property type="entry name" value="Rhomboid-like"/>
    <property type="match status" value="1"/>
</dbReference>
<evidence type="ECO:0000313" key="11">
    <source>
        <dbReference type="Proteomes" id="UP001243717"/>
    </source>
</evidence>
<dbReference type="GO" id="GO:0006508">
    <property type="term" value="P:proteolysis"/>
    <property type="evidence" value="ECO:0007669"/>
    <property type="project" value="UniProtKB-KW"/>
</dbReference>
<dbReference type="Pfam" id="PF20216">
    <property type="entry name" value="DUF6576"/>
    <property type="match status" value="1"/>
</dbReference>
<keyword evidence="10" id="KW-0645">Protease</keyword>
<keyword evidence="3 7" id="KW-0812">Transmembrane</keyword>
<evidence type="ECO:0000256" key="6">
    <source>
        <dbReference type="ARBA" id="ARBA00023136"/>
    </source>
</evidence>
<dbReference type="InterPro" id="IPR050925">
    <property type="entry name" value="Rhomboid_protease_S54"/>
</dbReference>
<feature type="transmembrane region" description="Helical" evidence="7">
    <location>
        <begin position="112"/>
        <end position="132"/>
    </location>
</feature>
<dbReference type="InterPro" id="IPR035952">
    <property type="entry name" value="Rhomboid-like_sf"/>
</dbReference>
<comment type="caution">
    <text evidence="10">The sequence shown here is derived from an EMBL/GenBank/DDBJ whole genome shotgun (WGS) entry which is preliminary data.</text>
</comment>
<dbReference type="Gene3D" id="1.20.1540.10">
    <property type="entry name" value="Rhomboid-like"/>
    <property type="match status" value="1"/>
</dbReference>
<evidence type="ECO:0000259" key="9">
    <source>
        <dbReference type="Pfam" id="PF20216"/>
    </source>
</evidence>
<keyword evidence="6 7" id="KW-0472">Membrane</keyword>
<dbReference type="Proteomes" id="UP001243717">
    <property type="component" value="Unassembled WGS sequence"/>
</dbReference>
<feature type="domain" description="DUF6576" evidence="9">
    <location>
        <begin position="260"/>
        <end position="294"/>
    </location>
</feature>
<feature type="transmembrane region" description="Helical" evidence="7">
    <location>
        <begin position="138"/>
        <end position="156"/>
    </location>
</feature>
<keyword evidence="4 10" id="KW-0378">Hydrolase</keyword>
<dbReference type="PANTHER" id="PTHR43731:SF14">
    <property type="entry name" value="PRESENILIN-ASSOCIATED RHOMBOID-LIKE PROTEIN, MITOCHONDRIAL"/>
    <property type="match status" value="1"/>
</dbReference>
<keyword evidence="5 7" id="KW-1133">Transmembrane helix</keyword>